<feature type="transmembrane region" description="Helical" evidence="2">
    <location>
        <begin position="99"/>
        <end position="117"/>
    </location>
</feature>
<protein>
    <submittedName>
        <fullName evidence="5">Molybdopterin-dependent oxidoreductase</fullName>
    </submittedName>
</protein>
<dbReference type="Gene3D" id="3.90.420.10">
    <property type="entry name" value="Oxidoreductase, molybdopterin-binding domain"/>
    <property type="match status" value="1"/>
</dbReference>
<feature type="domain" description="Moybdenum cofactor oxidoreductase dimerisation" evidence="4">
    <location>
        <begin position="409"/>
        <end position="504"/>
    </location>
</feature>
<keyword evidence="2" id="KW-0472">Membrane</keyword>
<evidence type="ECO:0000259" key="4">
    <source>
        <dbReference type="Pfam" id="PF03404"/>
    </source>
</evidence>
<dbReference type="Pfam" id="PF03404">
    <property type="entry name" value="Mo-co_dimer"/>
    <property type="match status" value="1"/>
</dbReference>
<dbReference type="InterPro" id="IPR000572">
    <property type="entry name" value="OxRdtase_Mopterin-bd_dom"/>
</dbReference>
<dbReference type="GO" id="GO:0043546">
    <property type="term" value="F:molybdopterin cofactor binding"/>
    <property type="evidence" value="ECO:0007669"/>
    <property type="project" value="TreeGrafter"/>
</dbReference>
<accession>A0A9R1CS86</accession>
<name>A0A9R1CS86_9EURY</name>
<evidence type="ECO:0000259" key="3">
    <source>
        <dbReference type="Pfam" id="PF00174"/>
    </source>
</evidence>
<comment type="caution">
    <text evidence="5">The sequence shown here is derived from an EMBL/GenBank/DDBJ whole genome shotgun (WGS) entry which is preliminary data.</text>
</comment>
<organism evidence="5 6">
    <name type="scientific">Natronomonas aquatica</name>
    <dbReference type="NCBI Taxonomy" id="2841590"/>
    <lineage>
        <taxon>Archaea</taxon>
        <taxon>Methanobacteriati</taxon>
        <taxon>Methanobacteriota</taxon>
        <taxon>Stenosarchaea group</taxon>
        <taxon>Halobacteria</taxon>
        <taxon>Halobacteriales</taxon>
        <taxon>Natronomonadaceae</taxon>
        <taxon>Natronomonas</taxon>
    </lineage>
</organism>
<gene>
    <name evidence="5" type="ORF">KM295_04435</name>
</gene>
<dbReference type="InterPro" id="IPR014756">
    <property type="entry name" value="Ig_E-set"/>
</dbReference>
<dbReference type="GO" id="GO:0006790">
    <property type="term" value="P:sulfur compound metabolic process"/>
    <property type="evidence" value="ECO:0007669"/>
    <property type="project" value="TreeGrafter"/>
</dbReference>
<dbReference type="PANTHER" id="PTHR19372">
    <property type="entry name" value="SULFITE REDUCTASE"/>
    <property type="match status" value="1"/>
</dbReference>
<feature type="transmembrane region" description="Helical" evidence="2">
    <location>
        <begin position="161"/>
        <end position="183"/>
    </location>
</feature>
<feature type="compositionally biased region" description="Basic and acidic residues" evidence="1">
    <location>
        <begin position="482"/>
        <end position="492"/>
    </location>
</feature>
<sequence length="508" mass="53579">MTPDASEVPGGRTVRRGLFGAAIGFAWVAGLFVAGPLVGGFGVAAIAEGIIVRSPGWLSTLAVRLLGFAAIPTLVAGVVVAVVGATALVAIVWPSGSDGVAAVAVGSLVATGTLFFAGGVEIAVGTFVALVVAVVSPTAAARWLPAAVATDDSTGSDRRQFLSRLGTVSVLGLVSLGALRILFERLVEDRSDVRVGEPLESSVSPPGGDPAFDFEGMPAAITSPDAHYTVDIDVRPPPIDSETWTLDIEGAVGEPYSLSYDELLEHGESVEQPTTMVCISNQVGGDLIGTGHWSGVPLSALVGAAEPAETAVDVVTHAEDGYSEAIPIGLIEREDILIAYGLGERTLPAEHGFPARLLVPGRYGMKMTKWIDRIEVRTEDHEAYWEARGWDEEAVVNTLAYVRGAERDGDRVRVGGVAFGGLETGAEEIAAVEVSVDGGETWQEAELERQVAPHAWRRWRYGFDAPDRSEFEVLARAIERDGTVQTEERTDPRPGGSTGWHRTTVRPG</sequence>
<feature type="transmembrane region" description="Helical" evidence="2">
    <location>
        <begin position="122"/>
        <end position="141"/>
    </location>
</feature>
<keyword evidence="6" id="KW-1185">Reference proteome</keyword>
<dbReference type="PANTHER" id="PTHR19372:SF7">
    <property type="entry name" value="SULFITE OXIDASE, MITOCHONDRIAL"/>
    <property type="match status" value="1"/>
</dbReference>
<dbReference type="GO" id="GO:0020037">
    <property type="term" value="F:heme binding"/>
    <property type="evidence" value="ECO:0007669"/>
    <property type="project" value="TreeGrafter"/>
</dbReference>
<dbReference type="InterPro" id="IPR036374">
    <property type="entry name" value="OxRdtase_Mopterin-bd_sf"/>
</dbReference>
<proteinExistence type="predicted"/>
<feature type="region of interest" description="Disordered" evidence="1">
    <location>
        <begin position="482"/>
        <end position="508"/>
    </location>
</feature>
<dbReference type="Proteomes" id="UP001139494">
    <property type="component" value="Unassembled WGS sequence"/>
</dbReference>
<dbReference type="AlphaFoldDB" id="A0A9R1CS86"/>
<feature type="transmembrane region" description="Helical" evidence="2">
    <location>
        <begin position="20"/>
        <end position="44"/>
    </location>
</feature>
<evidence type="ECO:0000256" key="1">
    <source>
        <dbReference type="SAM" id="MobiDB-lite"/>
    </source>
</evidence>
<keyword evidence="2" id="KW-1133">Transmembrane helix</keyword>
<dbReference type="SUPFAM" id="SSF56524">
    <property type="entry name" value="Oxidoreductase molybdopterin-binding domain"/>
    <property type="match status" value="1"/>
</dbReference>
<keyword evidence="2" id="KW-0812">Transmembrane</keyword>
<evidence type="ECO:0000313" key="6">
    <source>
        <dbReference type="Proteomes" id="UP001139494"/>
    </source>
</evidence>
<dbReference type="SUPFAM" id="SSF81296">
    <property type="entry name" value="E set domains"/>
    <property type="match status" value="1"/>
</dbReference>
<dbReference type="Pfam" id="PF00174">
    <property type="entry name" value="Oxidored_molyb"/>
    <property type="match status" value="1"/>
</dbReference>
<feature type="domain" description="Oxidoreductase molybdopterin-binding" evidence="3">
    <location>
        <begin position="237"/>
        <end position="385"/>
    </location>
</feature>
<evidence type="ECO:0000313" key="5">
    <source>
        <dbReference type="EMBL" id="MCQ4332751.1"/>
    </source>
</evidence>
<dbReference type="GO" id="GO:0008482">
    <property type="term" value="F:sulfite oxidase activity"/>
    <property type="evidence" value="ECO:0007669"/>
    <property type="project" value="TreeGrafter"/>
</dbReference>
<reference evidence="5" key="1">
    <citation type="journal article" date="2023" name="Front. Microbiol.">
        <title>Genomic-based phylogenetic and metabolic analyses of the genus Natronomonas, and description of Natronomonas aquatica sp. nov.</title>
        <authorList>
            <person name="Garcia-Roldan A."/>
            <person name="Duran-Viseras A."/>
            <person name="de la Haba R.R."/>
            <person name="Corral P."/>
            <person name="Sanchez-Porro C."/>
            <person name="Ventosa A."/>
        </authorList>
    </citation>
    <scope>NUCLEOTIDE SEQUENCE</scope>
    <source>
        <strain evidence="5">F2-12</strain>
    </source>
</reference>
<dbReference type="InterPro" id="IPR005066">
    <property type="entry name" value="MoCF_OxRdtse_dimer"/>
</dbReference>
<evidence type="ECO:0000256" key="2">
    <source>
        <dbReference type="SAM" id="Phobius"/>
    </source>
</evidence>
<dbReference type="GO" id="GO:0030151">
    <property type="term" value="F:molybdenum ion binding"/>
    <property type="evidence" value="ECO:0007669"/>
    <property type="project" value="InterPro"/>
</dbReference>
<feature type="transmembrane region" description="Helical" evidence="2">
    <location>
        <begin position="65"/>
        <end position="93"/>
    </location>
</feature>
<dbReference type="EMBL" id="JAHLKM010000003">
    <property type="protein sequence ID" value="MCQ4332751.1"/>
    <property type="molecule type" value="Genomic_DNA"/>
</dbReference>
<dbReference type="Gene3D" id="2.60.40.650">
    <property type="match status" value="1"/>
</dbReference>
<dbReference type="RefSeq" id="WP_256028690.1">
    <property type="nucleotide sequence ID" value="NZ_JAHLKM010000003.1"/>
</dbReference>